<reference evidence="8 9" key="1">
    <citation type="journal article" date="2014" name="Mol. Biol. Evol.">
        <title>Massive expansion of Ubiquitination-related gene families within the Chlamydiae.</title>
        <authorList>
            <person name="Domman D."/>
            <person name="Collingro A."/>
            <person name="Lagkouvardos I."/>
            <person name="Gehre L."/>
            <person name="Weinmaier T."/>
            <person name="Rattei T."/>
            <person name="Subtil A."/>
            <person name="Horn M."/>
        </authorList>
    </citation>
    <scope>NUCLEOTIDE SEQUENCE [LARGE SCALE GENOMIC DNA]</scope>
    <source>
        <strain evidence="8 9">OEW1</strain>
    </source>
</reference>
<evidence type="ECO:0000313" key="8">
    <source>
        <dbReference type="EMBL" id="KIA77557.1"/>
    </source>
</evidence>
<comment type="similarity">
    <text evidence="2">Belongs to the phospholipase D family.</text>
</comment>
<dbReference type="SUPFAM" id="SSF56024">
    <property type="entry name" value="Phospholipase D/nuclease"/>
    <property type="match status" value="2"/>
</dbReference>
<proteinExistence type="inferred from homology"/>
<evidence type="ECO:0000256" key="6">
    <source>
        <dbReference type="ARBA" id="ARBA00023098"/>
    </source>
</evidence>
<dbReference type="GO" id="GO:0016891">
    <property type="term" value="F:RNA endonuclease activity producing 5'-phosphomonoesters, hydrolytic mechanism"/>
    <property type="evidence" value="ECO:0007669"/>
    <property type="project" value="TreeGrafter"/>
</dbReference>
<dbReference type="CDD" id="cd09172">
    <property type="entry name" value="PLDc_Nuc_like_unchar1_1"/>
    <property type="match status" value="1"/>
</dbReference>
<evidence type="ECO:0000259" key="7">
    <source>
        <dbReference type="PROSITE" id="PS50035"/>
    </source>
</evidence>
<dbReference type="AlphaFoldDB" id="A0A0C1E8P6"/>
<dbReference type="EMBL" id="JSAM01000074">
    <property type="protein sequence ID" value="KIA77557.1"/>
    <property type="molecule type" value="Genomic_DNA"/>
</dbReference>
<dbReference type="GO" id="GO:0016042">
    <property type="term" value="P:lipid catabolic process"/>
    <property type="evidence" value="ECO:0007669"/>
    <property type="project" value="UniProtKB-KW"/>
</dbReference>
<comment type="caution">
    <text evidence="8">The sequence shown here is derived from an EMBL/GenBank/DDBJ whole genome shotgun (WGS) entry which is preliminary data.</text>
</comment>
<evidence type="ECO:0000256" key="2">
    <source>
        <dbReference type="ARBA" id="ARBA00008664"/>
    </source>
</evidence>
<accession>A0A0C1E8P6</accession>
<dbReference type="InterPro" id="IPR051406">
    <property type="entry name" value="PLD_domain"/>
</dbReference>
<keyword evidence="5" id="KW-0442">Lipid degradation</keyword>
<gene>
    <name evidence="8" type="ORF">DB43_GE00380</name>
</gene>
<dbReference type="SMART" id="SM00155">
    <property type="entry name" value="PLDc"/>
    <property type="match status" value="2"/>
</dbReference>
<dbReference type="GO" id="GO:0004630">
    <property type="term" value="F:phospholipase D activity"/>
    <property type="evidence" value="ECO:0007669"/>
    <property type="project" value="UniProtKB-EC"/>
</dbReference>
<sequence length="358" mass="40625">MKHCSFVDMKRGDGSGFNLEWIKKIFWILAFSFTAYGLFKIEQKLLSVDLPEPGQNVKIYANQVRDDLQLTFCTAISQAKKSIVLIIYSLQDQKILHALQKKANEGVRVKIFCDVGVRNSIMYQLGPHVEMVKIESKKLMHQKILLIDEEQIWIGSSNMTTDSLRMYGNLVVGMVHPEFAGLILRKVDEFSPNAHRKAIPKQTFAVGKQRVEFWFLPDNPEADKHLIQLINQAQKDIRIAMYTWTHRELALAVIHAFKRGVHVEVVIDAKAGKGAGAAIVKLLKQEKIPASLSLPGPMLHHKFAYIDHKILVNGSTNWTKGAFADNDDCFMVIYDLSVEQQAKMDALWDVIVLESEPI</sequence>
<dbReference type="PANTHER" id="PTHR43856:SF1">
    <property type="entry name" value="MITOCHONDRIAL CARDIOLIPIN HYDROLASE"/>
    <property type="match status" value="1"/>
</dbReference>
<keyword evidence="4" id="KW-0378">Hydrolase</keyword>
<dbReference type="Pfam" id="PF13091">
    <property type="entry name" value="PLDc_2"/>
    <property type="match status" value="2"/>
</dbReference>
<comment type="catalytic activity">
    <reaction evidence="1">
        <text>a 1,2-diacyl-sn-glycero-3-phosphocholine + H2O = a 1,2-diacyl-sn-glycero-3-phosphate + choline + H(+)</text>
        <dbReference type="Rhea" id="RHEA:14445"/>
        <dbReference type="ChEBI" id="CHEBI:15354"/>
        <dbReference type="ChEBI" id="CHEBI:15377"/>
        <dbReference type="ChEBI" id="CHEBI:15378"/>
        <dbReference type="ChEBI" id="CHEBI:57643"/>
        <dbReference type="ChEBI" id="CHEBI:58608"/>
        <dbReference type="EC" id="3.1.4.4"/>
    </reaction>
</comment>
<name>A0A0C1E8P6_9BACT</name>
<evidence type="ECO:0000256" key="4">
    <source>
        <dbReference type="ARBA" id="ARBA00022801"/>
    </source>
</evidence>
<dbReference type="InterPro" id="IPR001736">
    <property type="entry name" value="PLipase_D/transphosphatidylase"/>
</dbReference>
<dbReference type="PATRIC" id="fig|83552.4.peg.1310"/>
<keyword evidence="6" id="KW-0443">Lipid metabolism</keyword>
<dbReference type="PROSITE" id="PS50035">
    <property type="entry name" value="PLD"/>
    <property type="match status" value="1"/>
</dbReference>
<evidence type="ECO:0000256" key="5">
    <source>
        <dbReference type="ARBA" id="ARBA00022963"/>
    </source>
</evidence>
<dbReference type="Proteomes" id="UP000031307">
    <property type="component" value="Unassembled WGS sequence"/>
</dbReference>
<dbReference type="GO" id="GO:0006793">
    <property type="term" value="P:phosphorus metabolic process"/>
    <property type="evidence" value="ECO:0007669"/>
    <property type="project" value="UniProtKB-ARBA"/>
</dbReference>
<dbReference type="EC" id="3.1.4.4" evidence="3"/>
<dbReference type="Gene3D" id="3.30.870.10">
    <property type="entry name" value="Endonuclease Chain A"/>
    <property type="match status" value="2"/>
</dbReference>
<protein>
    <recommendedName>
        <fullName evidence="3">phospholipase D</fullName>
        <ecNumber evidence="3">3.1.4.4</ecNumber>
    </recommendedName>
</protein>
<dbReference type="InterPro" id="IPR025202">
    <property type="entry name" value="PLD-like_dom"/>
</dbReference>
<evidence type="ECO:0000256" key="3">
    <source>
        <dbReference type="ARBA" id="ARBA00012027"/>
    </source>
</evidence>
<evidence type="ECO:0000256" key="1">
    <source>
        <dbReference type="ARBA" id="ARBA00000798"/>
    </source>
</evidence>
<feature type="domain" description="PLD phosphodiesterase" evidence="7">
    <location>
        <begin position="136"/>
        <end position="163"/>
    </location>
</feature>
<dbReference type="PANTHER" id="PTHR43856">
    <property type="entry name" value="CARDIOLIPIN HYDROLASE"/>
    <property type="match status" value="1"/>
</dbReference>
<evidence type="ECO:0000313" key="9">
    <source>
        <dbReference type="Proteomes" id="UP000031307"/>
    </source>
</evidence>
<organism evidence="8 9">
    <name type="scientific">Parachlamydia acanthamoebae</name>
    <dbReference type="NCBI Taxonomy" id="83552"/>
    <lineage>
        <taxon>Bacteria</taxon>
        <taxon>Pseudomonadati</taxon>
        <taxon>Chlamydiota</taxon>
        <taxon>Chlamydiia</taxon>
        <taxon>Parachlamydiales</taxon>
        <taxon>Parachlamydiaceae</taxon>
        <taxon>Parachlamydia</taxon>
    </lineage>
</organism>